<dbReference type="FunFam" id="3.40.50.300:FF:000663">
    <property type="entry name" value="von Willebrand factor A domain containing 8"/>
    <property type="match status" value="1"/>
</dbReference>
<dbReference type="InterPro" id="IPR027417">
    <property type="entry name" value="P-loop_NTPase"/>
</dbReference>
<dbReference type="Gene3D" id="3.40.50.300">
    <property type="entry name" value="P-loop containing nucleotide triphosphate hydrolases"/>
    <property type="match status" value="2"/>
</dbReference>
<dbReference type="GO" id="GO:0005737">
    <property type="term" value="C:cytoplasm"/>
    <property type="evidence" value="ECO:0007669"/>
    <property type="project" value="TreeGrafter"/>
</dbReference>
<dbReference type="Pfam" id="PF07728">
    <property type="entry name" value="AAA_5"/>
    <property type="match status" value="2"/>
</dbReference>
<reference evidence="2 3" key="1">
    <citation type="journal article" date="2023" name="bioRxiv">
        <title>Conserved and derived expression patterns and positive selection on dental genes reveal complex evolutionary context of ever-growing rodent molars.</title>
        <authorList>
            <person name="Calamari Z.T."/>
            <person name="Song A."/>
            <person name="Cohen E."/>
            <person name="Akter M."/>
            <person name="Roy R.D."/>
            <person name="Hallikas O."/>
            <person name="Christensen M.M."/>
            <person name="Li P."/>
            <person name="Marangoni P."/>
            <person name="Jernvall J."/>
            <person name="Klein O.D."/>
        </authorList>
    </citation>
    <scope>NUCLEOTIDE SEQUENCE [LARGE SCALE GENOMIC DNA]</scope>
    <source>
        <strain evidence="2">V071</strain>
    </source>
</reference>
<dbReference type="PANTHER" id="PTHR21610">
    <property type="entry name" value="VON WILLEBRAND FACTOR A DOMAIN-CONTAINING PROTEIN 8"/>
    <property type="match status" value="1"/>
</dbReference>
<organism evidence="2 3">
    <name type="scientific">Myodes glareolus</name>
    <name type="common">Bank vole</name>
    <name type="synonym">Clethrionomys glareolus</name>
    <dbReference type="NCBI Taxonomy" id="447135"/>
    <lineage>
        <taxon>Eukaryota</taxon>
        <taxon>Metazoa</taxon>
        <taxon>Chordata</taxon>
        <taxon>Craniata</taxon>
        <taxon>Vertebrata</taxon>
        <taxon>Euteleostomi</taxon>
        <taxon>Mammalia</taxon>
        <taxon>Eutheria</taxon>
        <taxon>Euarchontoglires</taxon>
        <taxon>Glires</taxon>
        <taxon>Rodentia</taxon>
        <taxon>Myomorpha</taxon>
        <taxon>Muroidea</taxon>
        <taxon>Cricetidae</taxon>
        <taxon>Arvicolinae</taxon>
        <taxon>Myodes</taxon>
    </lineage>
</organism>
<evidence type="ECO:0000313" key="3">
    <source>
        <dbReference type="Proteomes" id="UP001488838"/>
    </source>
</evidence>
<dbReference type="SUPFAM" id="SSF52540">
    <property type="entry name" value="P-loop containing nucleoside triphosphate hydrolases"/>
    <property type="match status" value="2"/>
</dbReference>
<feature type="domain" description="ATPase dynein-related AAA" evidence="1">
    <location>
        <begin position="1"/>
        <end position="98"/>
    </location>
</feature>
<sequence>MTARDLLQQRYTLPNGDTAWRSSPLVNAAREGKLVLLDGIHRVNAGTLAVLQRLIHDRELSLYDGSRLLREDRSIFPIHPSFRIIALAEPPVVGSTTQQWLGPEFLTMFFFHHMKPLVKSEEIQVIKEMAQSLAASLSTRQLLRIARRLSQYPSENLHDAITKACLSRFLPSLARSALEKNLADAAIEISAGDGLEPELEDYKCEIVSGSLRIGAVSAPVYNAQEKMKVPDVLFYDNVQHMVVMEDMLKDFVLGEHLLLVGNQGVGKNKIMDRFLHLLNRPREYIQLHRDTTVQTLTLQPSVKDGLIVYEDSPLVKAVKMGHILVVDEADKAPTNVTCILKTLVENGEMILADGRRIVAHAANVDGRENVIVIHPDFRMVVLANRPGFPFLGNDFFGTLGDIFSCHAIDNPKPHSELEMLKQYGPNVPEPILQKLVAAFGELRSLADQGIINYPYSTREVVNIVKHLQKFPNEGLSSVVRNVFDFDSYNNDMREILMNTMHKYGIPIGAKPTNVHLAKE</sequence>
<evidence type="ECO:0000313" key="2">
    <source>
        <dbReference type="EMBL" id="KAK7809060.1"/>
    </source>
</evidence>
<gene>
    <name evidence="2" type="ORF">U0070_013246</name>
</gene>
<dbReference type="EMBL" id="JBBHLL010000223">
    <property type="protein sequence ID" value="KAK7809060.1"/>
    <property type="molecule type" value="Genomic_DNA"/>
</dbReference>
<accession>A0AAW0I3D7</accession>
<dbReference type="InterPro" id="IPR011704">
    <property type="entry name" value="ATPase_dyneun-rel_AAA"/>
</dbReference>
<dbReference type="Proteomes" id="UP001488838">
    <property type="component" value="Unassembled WGS sequence"/>
</dbReference>
<comment type="caution">
    <text evidence="2">The sequence shown here is derived from an EMBL/GenBank/DDBJ whole genome shotgun (WGS) entry which is preliminary data.</text>
</comment>
<dbReference type="AlphaFoldDB" id="A0AAW0I3D7"/>
<dbReference type="GO" id="GO:0005524">
    <property type="term" value="F:ATP binding"/>
    <property type="evidence" value="ECO:0007669"/>
    <property type="project" value="InterPro"/>
</dbReference>
<dbReference type="PANTHER" id="PTHR21610:SF9">
    <property type="entry name" value="VON WILLEBRAND FACTOR A DOMAIN-CONTAINING PROTEIN 8"/>
    <property type="match status" value="1"/>
</dbReference>
<feature type="domain" description="ATPase dynein-related AAA" evidence="1">
    <location>
        <begin position="256"/>
        <end position="394"/>
    </location>
</feature>
<protein>
    <recommendedName>
        <fullName evidence="1">ATPase dynein-related AAA domain-containing protein</fullName>
    </recommendedName>
</protein>
<keyword evidence="3" id="KW-1185">Reference proteome</keyword>
<dbReference type="InterPro" id="IPR039891">
    <property type="entry name" value="VWA8"/>
</dbReference>
<dbReference type="GO" id="GO:0016887">
    <property type="term" value="F:ATP hydrolysis activity"/>
    <property type="evidence" value="ECO:0007669"/>
    <property type="project" value="InterPro"/>
</dbReference>
<name>A0AAW0I3D7_MYOGA</name>
<evidence type="ECO:0000259" key="1">
    <source>
        <dbReference type="Pfam" id="PF07728"/>
    </source>
</evidence>
<proteinExistence type="predicted"/>